<dbReference type="Proteomes" id="UP000275846">
    <property type="component" value="Unassembled WGS sequence"/>
</dbReference>
<dbReference type="OrthoDB" id="1920064at2759"/>
<reference evidence="3" key="1">
    <citation type="submission" date="2016-06" db="UniProtKB">
        <authorList>
            <consortium name="WormBaseParasite"/>
        </authorList>
    </citation>
    <scope>IDENTIFICATION</scope>
</reference>
<dbReference type="WBParaSite" id="SSLN_0001772601-mRNA-1">
    <property type="protein sequence ID" value="SSLN_0001772601-mRNA-1"/>
    <property type="gene ID" value="SSLN_0001772601"/>
</dbReference>
<proteinExistence type="predicted"/>
<gene>
    <name evidence="1" type="ORF">SSLN_LOCUS17077</name>
</gene>
<dbReference type="AlphaFoldDB" id="A0A183TKS9"/>
<dbReference type="EMBL" id="UYSU01041940">
    <property type="protein sequence ID" value="VDM03463.1"/>
    <property type="molecule type" value="Genomic_DNA"/>
</dbReference>
<protein>
    <submittedName>
        <fullName evidence="3">Late endosomal/lysosomal adaptor and MAPK and MTOR activator 1</fullName>
    </submittedName>
</protein>
<name>A0A183TKS9_SCHSO</name>
<reference evidence="1 2" key="2">
    <citation type="submission" date="2018-11" db="EMBL/GenBank/DDBJ databases">
        <authorList>
            <consortium name="Pathogen Informatics"/>
        </authorList>
    </citation>
    <scope>NUCLEOTIDE SEQUENCE [LARGE SCALE GENOMIC DNA]</scope>
    <source>
        <strain evidence="1 2">NST_G2</strain>
    </source>
</reference>
<sequence>MGSNRRRLAVLSILTESSRNQSTCSSSSLVQFDRKEYVVCGVVQASKSTPVYQVAAPSQLHLPQYGVDAEDSGPLQDLHVRDPVLPSQLQYSAKTAEMNVIQLPGLVQDDHPGLRSVQECFGFNHQPGPAVLVDFL</sequence>
<accession>A0A183TKS9</accession>
<evidence type="ECO:0000313" key="2">
    <source>
        <dbReference type="Proteomes" id="UP000275846"/>
    </source>
</evidence>
<organism evidence="3">
    <name type="scientific">Schistocephalus solidus</name>
    <name type="common">Tapeworm</name>
    <dbReference type="NCBI Taxonomy" id="70667"/>
    <lineage>
        <taxon>Eukaryota</taxon>
        <taxon>Metazoa</taxon>
        <taxon>Spiralia</taxon>
        <taxon>Lophotrochozoa</taxon>
        <taxon>Platyhelminthes</taxon>
        <taxon>Cestoda</taxon>
        <taxon>Eucestoda</taxon>
        <taxon>Diphyllobothriidea</taxon>
        <taxon>Diphyllobothriidae</taxon>
        <taxon>Schistocephalus</taxon>
    </lineage>
</organism>
<keyword evidence="2" id="KW-1185">Reference proteome</keyword>
<evidence type="ECO:0000313" key="1">
    <source>
        <dbReference type="EMBL" id="VDM03463.1"/>
    </source>
</evidence>
<evidence type="ECO:0000313" key="3">
    <source>
        <dbReference type="WBParaSite" id="SSLN_0001772601-mRNA-1"/>
    </source>
</evidence>